<dbReference type="Proteomes" id="UP001457282">
    <property type="component" value="Unassembled WGS sequence"/>
</dbReference>
<reference evidence="1 2" key="1">
    <citation type="journal article" date="2023" name="G3 (Bethesda)">
        <title>A chromosome-length genome assembly and annotation of blackberry (Rubus argutus, cv. 'Hillquist').</title>
        <authorList>
            <person name="Bruna T."/>
            <person name="Aryal R."/>
            <person name="Dudchenko O."/>
            <person name="Sargent D.J."/>
            <person name="Mead D."/>
            <person name="Buti M."/>
            <person name="Cavallini A."/>
            <person name="Hytonen T."/>
            <person name="Andres J."/>
            <person name="Pham M."/>
            <person name="Weisz D."/>
            <person name="Mascagni F."/>
            <person name="Usai G."/>
            <person name="Natali L."/>
            <person name="Bassil N."/>
            <person name="Fernandez G.E."/>
            <person name="Lomsadze A."/>
            <person name="Armour M."/>
            <person name="Olukolu B."/>
            <person name="Poorten T."/>
            <person name="Britton C."/>
            <person name="Davik J."/>
            <person name="Ashrafi H."/>
            <person name="Aiden E.L."/>
            <person name="Borodovsky M."/>
            <person name="Worthington M."/>
        </authorList>
    </citation>
    <scope>NUCLEOTIDE SEQUENCE [LARGE SCALE GENOMIC DNA]</scope>
    <source>
        <strain evidence="1">PI 553951</strain>
    </source>
</reference>
<gene>
    <name evidence="1" type="ORF">M0R45_034069</name>
</gene>
<keyword evidence="2" id="KW-1185">Reference proteome</keyword>
<dbReference type="EMBL" id="JBEDUW010000007">
    <property type="protein sequence ID" value="KAK9910094.1"/>
    <property type="molecule type" value="Genomic_DNA"/>
</dbReference>
<proteinExistence type="predicted"/>
<evidence type="ECO:0000313" key="2">
    <source>
        <dbReference type="Proteomes" id="UP001457282"/>
    </source>
</evidence>
<organism evidence="1 2">
    <name type="scientific">Rubus argutus</name>
    <name type="common">Southern blackberry</name>
    <dbReference type="NCBI Taxonomy" id="59490"/>
    <lineage>
        <taxon>Eukaryota</taxon>
        <taxon>Viridiplantae</taxon>
        <taxon>Streptophyta</taxon>
        <taxon>Embryophyta</taxon>
        <taxon>Tracheophyta</taxon>
        <taxon>Spermatophyta</taxon>
        <taxon>Magnoliopsida</taxon>
        <taxon>eudicotyledons</taxon>
        <taxon>Gunneridae</taxon>
        <taxon>Pentapetalae</taxon>
        <taxon>rosids</taxon>
        <taxon>fabids</taxon>
        <taxon>Rosales</taxon>
        <taxon>Rosaceae</taxon>
        <taxon>Rosoideae</taxon>
        <taxon>Rosoideae incertae sedis</taxon>
        <taxon>Rubus</taxon>
    </lineage>
</organism>
<protein>
    <submittedName>
        <fullName evidence="1">Uncharacterized protein</fullName>
    </submittedName>
</protein>
<comment type="caution">
    <text evidence="1">The sequence shown here is derived from an EMBL/GenBank/DDBJ whole genome shotgun (WGS) entry which is preliminary data.</text>
</comment>
<name>A0AAW1VRI0_RUBAR</name>
<dbReference type="AlphaFoldDB" id="A0AAW1VRI0"/>
<sequence length="111" mass="12982">MGNWVGKDKGVVHPIDEYEGQDRTQSPNSLMRIKVRMTKRQLKEMMAQVDKSKLGHRIREELGCLILQECLQGRLSAWVVAESDHEVSKYERGWMLSTISEEDEQEHYHLL</sequence>
<evidence type="ECO:0000313" key="1">
    <source>
        <dbReference type="EMBL" id="KAK9910094.1"/>
    </source>
</evidence>
<accession>A0AAW1VRI0</accession>